<proteinExistence type="predicted"/>
<dbReference type="RefSeq" id="WP_016517753.1">
    <property type="nucleotide sequence ID" value="NZ_KE332512.1"/>
</dbReference>
<accession>S3LDK3</accession>
<dbReference type="HOGENOM" id="CLU_1659959_0_0_12"/>
<dbReference type="PATRIC" id="fig|1125702.3.peg.113"/>
<organism evidence="1 2">
    <name type="scientific">Treponema vincentii F0403</name>
    <dbReference type="NCBI Taxonomy" id="1125702"/>
    <lineage>
        <taxon>Bacteria</taxon>
        <taxon>Pseudomonadati</taxon>
        <taxon>Spirochaetota</taxon>
        <taxon>Spirochaetia</taxon>
        <taxon>Spirochaetales</taxon>
        <taxon>Treponemataceae</taxon>
        <taxon>Treponema</taxon>
    </lineage>
</organism>
<keyword evidence="2" id="KW-1185">Reference proteome</keyword>
<comment type="caution">
    <text evidence="1">The sequence shown here is derived from an EMBL/GenBank/DDBJ whole genome shotgun (WGS) entry which is preliminary data.</text>
</comment>
<protein>
    <submittedName>
        <fullName evidence="1">Uncharacterized protein</fullName>
    </submittedName>
</protein>
<reference evidence="1 2" key="1">
    <citation type="submission" date="2013-04" db="EMBL/GenBank/DDBJ databases">
        <title>The Genome Sequence of Treponema vincentii F0403.</title>
        <authorList>
            <consortium name="The Broad Institute Genomics Platform"/>
            <person name="Earl A."/>
            <person name="Ward D."/>
            <person name="Feldgarden M."/>
            <person name="Gevers D."/>
            <person name="Leonetti C."/>
            <person name="Izard J."/>
            <person name="Walker B."/>
            <person name="Young S."/>
            <person name="Zeng Q."/>
            <person name="Gargeya S."/>
            <person name="Fitzgerald M."/>
            <person name="Haas B."/>
            <person name="Abouelleil A."/>
            <person name="Allen A.W."/>
            <person name="Alvarado L."/>
            <person name="Arachchi H.M."/>
            <person name="Berlin A.M."/>
            <person name="Chapman S.B."/>
            <person name="Gainer-Dewar J."/>
            <person name="Goldberg J."/>
            <person name="Griggs A."/>
            <person name="Gujja S."/>
            <person name="Hansen M."/>
            <person name="Howarth C."/>
            <person name="Imamovic A."/>
            <person name="Ireland A."/>
            <person name="Larimer J."/>
            <person name="McCowan C."/>
            <person name="Murphy C."/>
            <person name="Pearson M."/>
            <person name="Poon T.W."/>
            <person name="Priest M."/>
            <person name="Roberts A."/>
            <person name="Saif S."/>
            <person name="Shea T."/>
            <person name="Sisk P."/>
            <person name="Sykes S."/>
            <person name="Wortman J."/>
            <person name="Nusbaum C."/>
            <person name="Birren B."/>
        </authorList>
    </citation>
    <scope>NUCLEOTIDE SEQUENCE [LARGE SCALE GENOMIC DNA]</scope>
    <source>
        <strain evidence="1 2">F0403</strain>
    </source>
</reference>
<name>S3LDK3_9SPIR</name>
<dbReference type="Proteomes" id="UP000014605">
    <property type="component" value="Unassembled WGS sequence"/>
</dbReference>
<dbReference type="AlphaFoldDB" id="S3LDK3"/>
<evidence type="ECO:0000313" key="2">
    <source>
        <dbReference type="Proteomes" id="UP000014605"/>
    </source>
</evidence>
<evidence type="ECO:0000313" key="1">
    <source>
        <dbReference type="EMBL" id="EPF47850.1"/>
    </source>
</evidence>
<dbReference type="GeneID" id="301460324"/>
<dbReference type="EMBL" id="ATFC01000001">
    <property type="protein sequence ID" value="EPF47850.1"/>
    <property type="molecule type" value="Genomic_DNA"/>
</dbReference>
<gene>
    <name evidence="1" type="ORF">HMPREF1222_00110</name>
</gene>
<sequence>MKMKLLMTVWLITVPFLYVYSADVDLNGPWASKESYKYWKTGEAEEIDATEVEVGKITYLYLTHSVMINQYANPPIFYPIEGGGWELLSIVKENPQRYILKLRSFKDKNAIGELYVNMMKDFSIYFEEGQMTEAFKREFDIAFLTFGENNTYVKCDVKK</sequence>